<dbReference type="RefSeq" id="WP_142492109.1">
    <property type="nucleotide sequence ID" value="NZ_FXTO01000003.1"/>
</dbReference>
<feature type="transmembrane region" description="Helical" evidence="1">
    <location>
        <begin position="12"/>
        <end position="29"/>
    </location>
</feature>
<reference evidence="2 3" key="1">
    <citation type="submission" date="2017-05" db="EMBL/GenBank/DDBJ databases">
        <authorList>
            <person name="Varghese N."/>
            <person name="Submissions S."/>
        </authorList>
    </citation>
    <scope>NUCLEOTIDE SEQUENCE [LARGE SCALE GENOMIC DNA]</scope>
    <source>
        <strain evidence="2 3">DSM 29506</strain>
    </source>
</reference>
<feature type="transmembrane region" description="Helical" evidence="1">
    <location>
        <begin position="100"/>
        <end position="121"/>
    </location>
</feature>
<keyword evidence="1" id="KW-0812">Transmembrane</keyword>
<evidence type="ECO:0000256" key="1">
    <source>
        <dbReference type="SAM" id="Phobius"/>
    </source>
</evidence>
<sequence length="590" mass="64102">MEQTEDWTRTRLLMALVGAAGGFSLWWLTAELPSLLGHDRMEMFLTLAILSFFVHVMALTGPIQLSRALAPAAGVAVMIAGLTIWGSLRFPSAADFIEAGHPMVALAMIYLVGTPFLSVMLEYGRGAWRDYAALFQTAWGILVRFAAAGLFTGVFWGVLYLSDALLSLVGIDAIERMIRVDAVPFVLTGTVLGLALAVAHEWKDYVSPHLLLRLLRLLVPMVVPVLALFLLAVFVTGLDEVLNFTSETATLTAVAIGCITLITVSVDRDGFHQVFAWPMRWGVKALAVMVVPLAVLAVWGIGVRVLTYGWTPERVLAALSVGMVMLYGLAYAPLVLWPGDWGARVRGVNIGMALLSLVLAVLWLTPILNAERLSAQSQLARIAAGRVAPENAALWEMAHRWGLPGRAALAQLSDVSDLPQRDRVLELAAKANAKASRYEYNDDQRQATPAEQAGQLAELIPLRPEGVGLPGGAFGKLPEYLIAQIRQGCSMTFEDGSPGCVYLEVAFRPDLQMQQGVILFRTANNRAEALAVRLNGDMLERDGDLRNLPDGRWVNLKALVIKRVLDGAYAIAPAQVNALHIGDLILFPDN</sequence>
<dbReference type="AlphaFoldDB" id="A0A521BIB6"/>
<feature type="transmembrane region" description="Helical" evidence="1">
    <location>
        <begin position="248"/>
        <end position="266"/>
    </location>
</feature>
<evidence type="ECO:0000313" key="2">
    <source>
        <dbReference type="EMBL" id="SMO46430.1"/>
    </source>
</evidence>
<feature type="transmembrane region" description="Helical" evidence="1">
    <location>
        <begin position="141"/>
        <end position="162"/>
    </location>
</feature>
<keyword evidence="1" id="KW-0472">Membrane</keyword>
<feature type="transmembrane region" description="Helical" evidence="1">
    <location>
        <begin position="214"/>
        <end position="236"/>
    </location>
</feature>
<protein>
    <recommendedName>
        <fullName evidence="4">DUF4153 domain-containing protein</fullName>
    </recommendedName>
</protein>
<dbReference type="OrthoDB" id="7402611at2"/>
<gene>
    <name evidence="2" type="ORF">SAMN06265173_10363</name>
</gene>
<keyword evidence="3" id="KW-1185">Reference proteome</keyword>
<feature type="transmembrane region" description="Helical" evidence="1">
    <location>
        <begin position="41"/>
        <end position="61"/>
    </location>
</feature>
<feature type="transmembrane region" description="Helical" evidence="1">
    <location>
        <begin position="182"/>
        <end position="202"/>
    </location>
</feature>
<proteinExistence type="predicted"/>
<evidence type="ECO:0000313" key="3">
    <source>
        <dbReference type="Proteomes" id="UP000316030"/>
    </source>
</evidence>
<dbReference type="Proteomes" id="UP000316030">
    <property type="component" value="Unassembled WGS sequence"/>
</dbReference>
<keyword evidence="1" id="KW-1133">Transmembrane helix</keyword>
<evidence type="ECO:0008006" key="4">
    <source>
        <dbReference type="Google" id="ProtNLM"/>
    </source>
</evidence>
<dbReference type="EMBL" id="FXTO01000003">
    <property type="protein sequence ID" value="SMO46430.1"/>
    <property type="molecule type" value="Genomic_DNA"/>
</dbReference>
<feature type="transmembrane region" description="Helical" evidence="1">
    <location>
        <begin position="316"/>
        <end position="336"/>
    </location>
</feature>
<feature type="transmembrane region" description="Helical" evidence="1">
    <location>
        <begin position="348"/>
        <end position="368"/>
    </location>
</feature>
<accession>A0A521BIB6</accession>
<name>A0A521BIB6_9RHOB</name>
<feature type="transmembrane region" description="Helical" evidence="1">
    <location>
        <begin position="68"/>
        <end position="88"/>
    </location>
</feature>
<feature type="transmembrane region" description="Helical" evidence="1">
    <location>
        <begin position="286"/>
        <end position="310"/>
    </location>
</feature>
<organism evidence="2 3">
    <name type="scientific">Thalassovita litoralis</name>
    <dbReference type="NCBI Taxonomy" id="1010611"/>
    <lineage>
        <taxon>Bacteria</taxon>
        <taxon>Pseudomonadati</taxon>
        <taxon>Pseudomonadota</taxon>
        <taxon>Alphaproteobacteria</taxon>
        <taxon>Rhodobacterales</taxon>
        <taxon>Roseobacteraceae</taxon>
        <taxon>Thalassovita</taxon>
    </lineage>
</organism>